<proteinExistence type="predicted"/>
<dbReference type="EMBL" id="QNSB01000004">
    <property type="protein sequence ID" value="RBP72333.1"/>
    <property type="molecule type" value="Genomic_DNA"/>
</dbReference>
<dbReference type="Proteomes" id="UP000253509">
    <property type="component" value="Unassembled WGS sequence"/>
</dbReference>
<accession>A0A366IMA6</accession>
<name>A0A366IMA6_9MICO</name>
<evidence type="ECO:0000313" key="3">
    <source>
        <dbReference type="Proteomes" id="UP000253509"/>
    </source>
</evidence>
<feature type="domain" description="N-acetyltransferase" evidence="1">
    <location>
        <begin position="6"/>
        <end position="153"/>
    </location>
</feature>
<keyword evidence="3" id="KW-1185">Reference proteome</keyword>
<gene>
    <name evidence="2" type="ORF">DFO65_104291</name>
</gene>
<keyword evidence="2" id="KW-0808">Transferase</keyword>
<dbReference type="Gene3D" id="3.40.630.30">
    <property type="match status" value="1"/>
</dbReference>
<dbReference type="SUPFAM" id="SSF55729">
    <property type="entry name" value="Acyl-CoA N-acyltransferases (Nat)"/>
    <property type="match status" value="1"/>
</dbReference>
<organism evidence="2 3">
    <name type="scientific">Brevibacterium celere</name>
    <dbReference type="NCBI Taxonomy" id="225845"/>
    <lineage>
        <taxon>Bacteria</taxon>
        <taxon>Bacillati</taxon>
        <taxon>Actinomycetota</taxon>
        <taxon>Actinomycetes</taxon>
        <taxon>Micrococcales</taxon>
        <taxon>Brevibacteriaceae</taxon>
        <taxon>Brevibacterium</taxon>
    </lineage>
</organism>
<protein>
    <submittedName>
        <fullName evidence="2">Putative N-acetyltransferase YhbS</fullName>
    </submittedName>
</protein>
<comment type="caution">
    <text evidence="2">The sequence shown here is derived from an EMBL/GenBank/DDBJ whole genome shotgun (WGS) entry which is preliminary data.</text>
</comment>
<dbReference type="CDD" id="cd04301">
    <property type="entry name" value="NAT_SF"/>
    <property type="match status" value="1"/>
</dbReference>
<sequence>MLNDHIIVRPEAPSDISAIRSATDSAFDRPDESAIVDALRGSDSWLDLSYVAVDESRSSAVIAHAMLTRCRVGDAAGVCLAPCSVLPSHQRSGVGGAVIEALLAEAARRDEDFAVVLGHPGYYPRFGFLPASTFGISLHVDVPDEALMAMPLTGEVPAGALRFAPEFGV</sequence>
<reference evidence="2 3" key="1">
    <citation type="submission" date="2018-06" db="EMBL/GenBank/DDBJ databases">
        <title>Freshwater and sediment microbial communities from various areas in North America, analyzing microbe dynamics in response to fracking.</title>
        <authorList>
            <person name="Lamendella R."/>
        </authorList>
    </citation>
    <scope>NUCLEOTIDE SEQUENCE [LARGE SCALE GENOMIC DNA]</scope>
    <source>
        <strain evidence="2 3">3b_TX</strain>
    </source>
</reference>
<dbReference type="PROSITE" id="PS51186">
    <property type="entry name" value="GNAT"/>
    <property type="match status" value="1"/>
</dbReference>
<dbReference type="RefSeq" id="WP_220151253.1">
    <property type="nucleotide sequence ID" value="NZ_QNSB01000004.1"/>
</dbReference>
<dbReference type="InterPro" id="IPR000182">
    <property type="entry name" value="GNAT_dom"/>
</dbReference>
<dbReference type="AlphaFoldDB" id="A0A366IMA6"/>
<dbReference type="InterPro" id="IPR016181">
    <property type="entry name" value="Acyl_CoA_acyltransferase"/>
</dbReference>
<evidence type="ECO:0000259" key="1">
    <source>
        <dbReference type="PROSITE" id="PS51186"/>
    </source>
</evidence>
<dbReference type="GO" id="GO:0016747">
    <property type="term" value="F:acyltransferase activity, transferring groups other than amino-acyl groups"/>
    <property type="evidence" value="ECO:0007669"/>
    <property type="project" value="InterPro"/>
</dbReference>
<evidence type="ECO:0000313" key="2">
    <source>
        <dbReference type="EMBL" id="RBP72333.1"/>
    </source>
</evidence>